<proteinExistence type="predicted"/>
<keyword evidence="2" id="KW-1185">Reference proteome</keyword>
<name>A0ABN8YN22_RANTA</name>
<reference evidence="1" key="1">
    <citation type="submission" date="2023-04" db="EMBL/GenBank/DDBJ databases">
        <authorList>
            <consortium name="ELIXIR-Norway"/>
        </authorList>
    </citation>
    <scope>NUCLEOTIDE SEQUENCE [LARGE SCALE GENOMIC DNA]</scope>
</reference>
<evidence type="ECO:0000313" key="2">
    <source>
        <dbReference type="Proteomes" id="UP001176941"/>
    </source>
</evidence>
<dbReference type="EMBL" id="OX459956">
    <property type="protein sequence ID" value="CAI9161838.1"/>
    <property type="molecule type" value="Genomic_DNA"/>
</dbReference>
<gene>
    <name evidence="1" type="ORF">MRATA1EN1_LOCUS10800</name>
</gene>
<evidence type="ECO:0000313" key="1">
    <source>
        <dbReference type="EMBL" id="CAI9161838.1"/>
    </source>
</evidence>
<dbReference type="Proteomes" id="UP001176941">
    <property type="component" value="Chromosome 20"/>
</dbReference>
<sequence length="77" mass="8424">MQEISPCRVRSRMMPGPESAPALCKDRGGFVTWPLIHPAQDLSCPPFALGTEVQPCPGHRLALPFSICQSIKIQLPL</sequence>
<organism evidence="1 2">
    <name type="scientific">Rangifer tarandus platyrhynchus</name>
    <name type="common">Svalbard reindeer</name>
    <dbReference type="NCBI Taxonomy" id="3082113"/>
    <lineage>
        <taxon>Eukaryota</taxon>
        <taxon>Metazoa</taxon>
        <taxon>Chordata</taxon>
        <taxon>Craniata</taxon>
        <taxon>Vertebrata</taxon>
        <taxon>Euteleostomi</taxon>
        <taxon>Mammalia</taxon>
        <taxon>Eutheria</taxon>
        <taxon>Laurasiatheria</taxon>
        <taxon>Artiodactyla</taxon>
        <taxon>Ruminantia</taxon>
        <taxon>Pecora</taxon>
        <taxon>Cervidae</taxon>
        <taxon>Odocoileinae</taxon>
        <taxon>Rangifer</taxon>
    </lineage>
</organism>
<accession>A0ABN8YN22</accession>
<protein>
    <submittedName>
        <fullName evidence="1">Uncharacterized protein</fullName>
    </submittedName>
</protein>